<dbReference type="AlphaFoldDB" id="A0A0D0DGH6"/>
<dbReference type="EMBL" id="KN827192">
    <property type="protein sequence ID" value="KIK77000.1"/>
    <property type="molecule type" value="Genomic_DNA"/>
</dbReference>
<name>A0A0D0DGH6_9AGAM</name>
<dbReference type="HOGENOM" id="CLU_177422_1_0_1"/>
<protein>
    <submittedName>
        <fullName evidence="2">Uncharacterized protein</fullName>
    </submittedName>
</protein>
<evidence type="ECO:0000313" key="3">
    <source>
        <dbReference type="Proteomes" id="UP000054538"/>
    </source>
</evidence>
<organism evidence="2 3">
    <name type="scientific">Paxillus rubicundulus Ve08.2h10</name>
    <dbReference type="NCBI Taxonomy" id="930991"/>
    <lineage>
        <taxon>Eukaryota</taxon>
        <taxon>Fungi</taxon>
        <taxon>Dikarya</taxon>
        <taxon>Basidiomycota</taxon>
        <taxon>Agaricomycotina</taxon>
        <taxon>Agaricomycetes</taxon>
        <taxon>Agaricomycetidae</taxon>
        <taxon>Boletales</taxon>
        <taxon>Paxilineae</taxon>
        <taxon>Paxillaceae</taxon>
        <taxon>Paxillus</taxon>
    </lineage>
</organism>
<feature type="non-terminal residue" evidence="2">
    <location>
        <position position="1"/>
    </location>
</feature>
<gene>
    <name evidence="2" type="ORF">PAXRUDRAFT_62493</name>
</gene>
<evidence type="ECO:0000313" key="2">
    <source>
        <dbReference type="EMBL" id="KIK77000.1"/>
    </source>
</evidence>
<accession>A0A0D0DGH6</accession>
<dbReference type="Proteomes" id="UP000054538">
    <property type="component" value="Unassembled WGS sequence"/>
</dbReference>
<feature type="region of interest" description="Disordered" evidence="1">
    <location>
        <begin position="41"/>
        <end position="87"/>
    </location>
</feature>
<reference evidence="3" key="2">
    <citation type="submission" date="2015-01" db="EMBL/GenBank/DDBJ databases">
        <title>Evolutionary Origins and Diversification of the Mycorrhizal Mutualists.</title>
        <authorList>
            <consortium name="DOE Joint Genome Institute"/>
            <consortium name="Mycorrhizal Genomics Consortium"/>
            <person name="Kohler A."/>
            <person name="Kuo A."/>
            <person name="Nagy L.G."/>
            <person name="Floudas D."/>
            <person name="Copeland A."/>
            <person name="Barry K.W."/>
            <person name="Cichocki N."/>
            <person name="Veneault-Fourrey C."/>
            <person name="LaButti K."/>
            <person name="Lindquist E.A."/>
            <person name="Lipzen A."/>
            <person name="Lundell T."/>
            <person name="Morin E."/>
            <person name="Murat C."/>
            <person name="Riley R."/>
            <person name="Ohm R."/>
            <person name="Sun H."/>
            <person name="Tunlid A."/>
            <person name="Henrissat B."/>
            <person name="Grigoriev I.V."/>
            <person name="Hibbett D.S."/>
            <person name="Martin F."/>
        </authorList>
    </citation>
    <scope>NUCLEOTIDE SEQUENCE [LARGE SCALE GENOMIC DNA]</scope>
    <source>
        <strain evidence="3">Ve08.2h10</strain>
    </source>
</reference>
<sequence length="87" mass="10033">VEVWKEAEKKWLERNNSCHQTYHDKLALWNTECAQAKVKKWQPGWARPKHGKLESPIPKLVADSAEGDKDNEDDDGNNKSDGRSMEE</sequence>
<proteinExistence type="predicted"/>
<evidence type="ECO:0000256" key="1">
    <source>
        <dbReference type="SAM" id="MobiDB-lite"/>
    </source>
</evidence>
<dbReference type="OrthoDB" id="2690466at2759"/>
<feature type="non-terminal residue" evidence="2">
    <location>
        <position position="87"/>
    </location>
</feature>
<feature type="compositionally biased region" description="Basic and acidic residues" evidence="1">
    <location>
        <begin position="76"/>
        <end position="87"/>
    </location>
</feature>
<reference evidence="2 3" key="1">
    <citation type="submission" date="2014-04" db="EMBL/GenBank/DDBJ databases">
        <authorList>
            <consortium name="DOE Joint Genome Institute"/>
            <person name="Kuo A."/>
            <person name="Kohler A."/>
            <person name="Jargeat P."/>
            <person name="Nagy L.G."/>
            <person name="Floudas D."/>
            <person name="Copeland A."/>
            <person name="Barry K.W."/>
            <person name="Cichocki N."/>
            <person name="Veneault-Fourrey C."/>
            <person name="LaButti K."/>
            <person name="Lindquist E.A."/>
            <person name="Lipzen A."/>
            <person name="Lundell T."/>
            <person name="Morin E."/>
            <person name="Murat C."/>
            <person name="Sun H."/>
            <person name="Tunlid A."/>
            <person name="Henrissat B."/>
            <person name="Grigoriev I.V."/>
            <person name="Hibbett D.S."/>
            <person name="Martin F."/>
            <person name="Nordberg H.P."/>
            <person name="Cantor M.N."/>
            <person name="Hua S.X."/>
        </authorList>
    </citation>
    <scope>NUCLEOTIDE SEQUENCE [LARGE SCALE GENOMIC DNA]</scope>
    <source>
        <strain evidence="2 3">Ve08.2h10</strain>
    </source>
</reference>
<dbReference type="InParanoid" id="A0A0D0DGH6"/>
<keyword evidence="3" id="KW-1185">Reference proteome</keyword>